<dbReference type="Pfam" id="PF07907">
    <property type="entry name" value="YibE_F"/>
    <property type="match status" value="1"/>
</dbReference>
<reference evidence="2 3" key="1">
    <citation type="journal article" date="2019" name="Nat. Med.">
        <title>A library of human gut bacterial isolates paired with longitudinal multiomics data enables mechanistic microbiome research.</title>
        <authorList>
            <person name="Poyet M."/>
            <person name="Groussin M."/>
            <person name="Gibbons S.M."/>
            <person name="Avila-Pacheco J."/>
            <person name="Jiang X."/>
            <person name="Kearney S.M."/>
            <person name="Perrotta A.R."/>
            <person name="Berdy B."/>
            <person name="Zhao S."/>
            <person name="Lieberman T.D."/>
            <person name="Swanson P.K."/>
            <person name="Smith M."/>
            <person name="Roesemann S."/>
            <person name="Alexander J.E."/>
            <person name="Rich S.A."/>
            <person name="Livny J."/>
            <person name="Vlamakis H."/>
            <person name="Clish C."/>
            <person name="Bullock K."/>
            <person name="Deik A."/>
            <person name="Scott J."/>
            <person name="Pierce K.A."/>
            <person name="Xavier R.J."/>
            <person name="Alm E.J."/>
        </authorList>
    </citation>
    <scope>NUCLEOTIDE SEQUENCE [LARGE SCALE GENOMIC DNA]</scope>
    <source>
        <strain evidence="2 3">BIOML-A7</strain>
    </source>
</reference>
<evidence type="ECO:0000313" key="3">
    <source>
        <dbReference type="Proteomes" id="UP000446719"/>
    </source>
</evidence>
<dbReference type="RefSeq" id="WP_139009413.1">
    <property type="nucleotide sequence ID" value="NZ_JAAINZ010000025.1"/>
</dbReference>
<evidence type="ECO:0000313" key="2">
    <source>
        <dbReference type="EMBL" id="MZK17938.1"/>
    </source>
</evidence>
<accession>A0A845KLV2</accession>
<gene>
    <name evidence="2" type="ORF">GT565_07420</name>
</gene>
<dbReference type="InterPro" id="IPR012507">
    <property type="entry name" value="YibE_F"/>
</dbReference>
<dbReference type="PANTHER" id="PTHR41771">
    <property type="entry name" value="MEMBRANE PROTEIN-RELATED"/>
    <property type="match status" value="1"/>
</dbReference>
<organism evidence="2 3">
    <name type="scientific">Dorea longicatena</name>
    <dbReference type="NCBI Taxonomy" id="88431"/>
    <lineage>
        <taxon>Bacteria</taxon>
        <taxon>Bacillati</taxon>
        <taxon>Bacillota</taxon>
        <taxon>Clostridia</taxon>
        <taxon>Lachnospirales</taxon>
        <taxon>Lachnospiraceae</taxon>
        <taxon>Dorea</taxon>
    </lineage>
</organism>
<feature type="transmembrane region" description="Helical" evidence="1">
    <location>
        <begin position="156"/>
        <end position="174"/>
    </location>
</feature>
<keyword evidence="1" id="KW-0812">Transmembrane</keyword>
<feature type="transmembrane region" description="Helical" evidence="1">
    <location>
        <begin position="21"/>
        <end position="39"/>
    </location>
</feature>
<keyword evidence="1" id="KW-1133">Transmembrane helix</keyword>
<feature type="transmembrane region" description="Helical" evidence="1">
    <location>
        <begin position="348"/>
        <end position="370"/>
    </location>
</feature>
<dbReference type="AlphaFoldDB" id="A0A845KLV2"/>
<feature type="transmembrane region" description="Helical" evidence="1">
    <location>
        <begin position="299"/>
        <end position="328"/>
    </location>
</feature>
<evidence type="ECO:0000256" key="1">
    <source>
        <dbReference type="SAM" id="Phobius"/>
    </source>
</evidence>
<name>A0A845KLV2_9FIRM</name>
<keyword evidence="1" id="KW-0472">Membrane</keyword>
<sequence length="381" mass="42111">MIRMKQVATKITEYVKKSKRAKLYGVFGLIYLIAVIFVMNDAWLYQTPIAKLTKVETSIAGENKSTRGTQEIKYKQKIRGVILNGTNKGKIVDFSNEYTYTGMLKQKYHKGDKVLLNGSESNVGSSIQSVKRDTELVVLLGLLIFALMTIAGKKGVLTIITVGINIVIFSVGFLKSGDDADVVAICNKMVLFFAIATLIGLNGLHRKTWAALLSTLCILAMIMGIFEVVISHTAELDYSTMEYLGSIDNPDEIFHAEILLSGLGAIMDVAVAIAAALSEIVTKRPEVTFRELFRSGREIGYDIMGTMINVLLFVFGCGLIPVCVIRMNNSVRFMTIIKLHIPCELCRFFIESIGIVLAIPVSILITSVMMKLTIRKVKKIC</sequence>
<protein>
    <submittedName>
        <fullName evidence="2">YibE/F family protein</fullName>
    </submittedName>
</protein>
<dbReference type="Proteomes" id="UP000446719">
    <property type="component" value="Unassembled WGS sequence"/>
</dbReference>
<dbReference type="EMBL" id="WWSB01000007">
    <property type="protein sequence ID" value="MZK17938.1"/>
    <property type="molecule type" value="Genomic_DNA"/>
</dbReference>
<feature type="transmembrane region" description="Helical" evidence="1">
    <location>
        <begin position="134"/>
        <end position="151"/>
    </location>
</feature>
<dbReference type="PANTHER" id="PTHR41771:SF1">
    <property type="entry name" value="MEMBRANE PROTEIN"/>
    <property type="match status" value="1"/>
</dbReference>
<feature type="transmembrane region" description="Helical" evidence="1">
    <location>
        <begin position="208"/>
        <end position="233"/>
    </location>
</feature>
<proteinExistence type="predicted"/>
<comment type="caution">
    <text evidence="2">The sequence shown here is derived from an EMBL/GenBank/DDBJ whole genome shotgun (WGS) entry which is preliminary data.</text>
</comment>
<feature type="transmembrane region" description="Helical" evidence="1">
    <location>
        <begin position="180"/>
        <end position="201"/>
    </location>
</feature>